<dbReference type="AlphaFoldDB" id="X0TRF3"/>
<comment type="caution">
    <text evidence="2">The sequence shown here is derived from an EMBL/GenBank/DDBJ whole genome shotgun (WGS) entry which is preliminary data.</text>
</comment>
<protein>
    <recommendedName>
        <fullName evidence="3">HEAT repeat domain-containing protein</fullName>
    </recommendedName>
</protein>
<proteinExistence type="predicted"/>
<sequence>MDEQETIQTGSESPTVETRRGGSLSRWIVAGMILLWLTAILSRNTIRAYWWVYRLSTEESPNARLRYFHQLASLGDRAVPAISDLLSSDDVGLRSFGVGVLHHAPGERGFELLLDACRDGDLDISRLAIRGLAVRGDERSVKGLTAIADDVDERRAMIVAAALCDIGSESPKHALISLMR</sequence>
<keyword evidence="1" id="KW-1133">Transmembrane helix</keyword>
<feature type="non-terminal residue" evidence="2">
    <location>
        <position position="180"/>
    </location>
</feature>
<name>X0TRF3_9ZZZZ</name>
<gene>
    <name evidence="2" type="ORF">S01H1_30236</name>
</gene>
<keyword evidence="1" id="KW-0812">Transmembrane</keyword>
<dbReference type="Gene3D" id="1.25.10.10">
    <property type="entry name" value="Leucine-rich Repeat Variant"/>
    <property type="match status" value="1"/>
</dbReference>
<organism evidence="2">
    <name type="scientific">marine sediment metagenome</name>
    <dbReference type="NCBI Taxonomy" id="412755"/>
    <lineage>
        <taxon>unclassified sequences</taxon>
        <taxon>metagenomes</taxon>
        <taxon>ecological metagenomes</taxon>
    </lineage>
</organism>
<reference evidence="2" key="1">
    <citation type="journal article" date="2014" name="Front. Microbiol.">
        <title>High frequency of phylogenetically diverse reductive dehalogenase-homologous genes in deep subseafloor sedimentary metagenomes.</title>
        <authorList>
            <person name="Kawai M."/>
            <person name="Futagami T."/>
            <person name="Toyoda A."/>
            <person name="Takaki Y."/>
            <person name="Nishi S."/>
            <person name="Hori S."/>
            <person name="Arai W."/>
            <person name="Tsubouchi T."/>
            <person name="Morono Y."/>
            <person name="Uchiyama I."/>
            <person name="Ito T."/>
            <person name="Fujiyama A."/>
            <person name="Inagaki F."/>
            <person name="Takami H."/>
        </authorList>
    </citation>
    <scope>NUCLEOTIDE SEQUENCE</scope>
    <source>
        <strain evidence="2">Expedition CK06-06</strain>
    </source>
</reference>
<dbReference type="SUPFAM" id="SSF48371">
    <property type="entry name" value="ARM repeat"/>
    <property type="match status" value="1"/>
</dbReference>
<evidence type="ECO:0008006" key="3">
    <source>
        <dbReference type="Google" id="ProtNLM"/>
    </source>
</evidence>
<dbReference type="InterPro" id="IPR016024">
    <property type="entry name" value="ARM-type_fold"/>
</dbReference>
<dbReference type="EMBL" id="BARS01018588">
    <property type="protein sequence ID" value="GAF96143.1"/>
    <property type="molecule type" value="Genomic_DNA"/>
</dbReference>
<keyword evidence="1" id="KW-0472">Membrane</keyword>
<feature type="transmembrane region" description="Helical" evidence="1">
    <location>
        <begin position="24"/>
        <end position="41"/>
    </location>
</feature>
<evidence type="ECO:0000313" key="2">
    <source>
        <dbReference type="EMBL" id="GAF96143.1"/>
    </source>
</evidence>
<dbReference type="InterPro" id="IPR011989">
    <property type="entry name" value="ARM-like"/>
</dbReference>
<evidence type="ECO:0000256" key="1">
    <source>
        <dbReference type="SAM" id="Phobius"/>
    </source>
</evidence>
<accession>X0TRF3</accession>